<accession>A0A2U3AQA6</accession>
<dbReference type="InterPro" id="IPR031165">
    <property type="entry name" value="GNAT_YJDJ"/>
</dbReference>
<protein>
    <submittedName>
        <fullName evidence="3">GNAT family N-acetyltransferase</fullName>
    </submittedName>
</protein>
<dbReference type="RefSeq" id="WP_109304346.1">
    <property type="nucleotide sequence ID" value="NZ_BJUF01000001.1"/>
</dbReference>
<dbReference type="Proteomes" id="UP000245938">
    <property type="component" value="Unassembled WGS sequence"/>
</dbReference>
<evidence type="ECO:0000313" key="3">
    <source>
        <dbReference type="EMBL" id="PWI26722.1"/>
    </source>
</evidence>
<keyword evidence="4" id="KW-1185">Reference proteome</keyword>
<dbReference type="PROSITE" id="PS51729">
    <property type="entry name" value="GNAT_YJDJ"/>
    <property type="match status" value="1"/>
</dbReference>
<dbReference type="CDD" id="cd04301">
    <property type="entry name" value="NAT_SF"/>
    <property type="match status" value="1"/>
</dbReference>
<dbReference type="GO" id="GO:0016747">
    <property type="term" value="F:acyltransferase activity, transferring groups other than amino-acyl groups"/>
    <property type="evidence" value="ECO:0007669"/>
    <property type="project" value="InterPro"/>
</dbReference>
<dbReference type="InterPro" id="IPR045057">
    <property type="entry name" value="Gcn5-rel_NAT"/>
</dbReference>
<gene>
    <name evidence="3" type="ORF">DEX24_00020</name>
</gene>
<proteinExistence type="predicted"/>
<sequence length="91" mass="10600">MEFLYDTNRFYYDDENGKNLAEITMSTVDDDTIIIDHTWVDNSLRGQGIAAQLVKQVVDFARQSNKLIMPLCPFAKEEFSKNEDYEDVLKK</sequence>
<reference evidence="3 4" key="1">
    <citation type="submission" date="2018-05" db="EMBL/GenBank/DDBJ databases">
        <title>Kurthia sibirica genome sequence.</title>
        <authorList>
            <person name="Maclea K.S."/>
            <person name="Goen A.E."/>
        </authorList>
    </citation>
    <scope>NUCLEOTIDE SEQUENCE [LARGE SCALE GENOMIC DNA]</scope>
    <source>
        <strain evidence="3 4">ATCC 49154</strain>
    </source>
</reference>
<dbReference type="OrthoDB" id="9793389at2"/>
<name>A0A2U3AQA6_9BACL</name>
<dbReference type="InterPro" id="IPR016181">
    <property type="entry name" value="Acyl_CoA_acyltransferase"/>
</dbReference>
<dbReference type="AlphaFoldDB" id="A0A2U3AQA6"/>
<organism evidence="3 4">
    <name type="scientific">Kurthia sibirica</name>
    <dbReference type="NCBI Taxonomy" id="202750"/>
    <lineage>
        <taxon>Bacteria</taxon>
        <taxon>Bacillati</taxon>
        <taxon>Bacillota</taxon>
        <taxon>Bacilli</taxon>
        <taxon>Bacillales</taxon>
        <taxon>Caryophanaceae</taxon>
        <taxon>Kurthia</taxon>
    </lineage>
</organism>
<comment type="caution">
    <text evidence="3">The sequence shown here is derived from an EMBL/GenBank/DDBJ whole genome shotgun (WGS) entry which is preliminary data.</text>
</comment>
<dbReference type="PANTHER" id="PTHR31435:SF10">
    <property type="entry name" value="BSR4717 PROTEIN"/>
    <property type="match status" value="1"/>
</dbReference>
<dbReference type="SUPFAM" id="SSF55729">
    <property type="entry name" value="Acyl-CoA N-acyltransferases (Nat)"/>
    <property type="match status" value="1"/>
</dbReference>
<evidence type="ECO:0000259" key="1">
    <source>
        <dbReference type="PROSITE" id="PS51186"/>
    </source>
</evidence>
<dbReference type="Gene3D" id="3.40.630.30">
    <property type="match status" value="1"/>
</dbReference>
<feature type="domain" description="N-acetyltransferase" evidence="2">
    <location>
        <begin position="2"/>
        <end position="90"/>
    </location>
</feature>
<dbReference type="InterPro" id="IPR000182">
    <property type="entry name" value="GNAT_dom"/>
</dbReference>
<dbReference type="PROSITE" id="PS51186">
    <property type="entry name" value="GNAT"/>
    <property type="match status" value="1"/>
</dbReference>
<dbReference type="Pfam" id="PF14542">
    <property type="entry name" value="Acetyltransf_CG"/>
    <property type="match status" value="1"/>
</dbReference>
<evidence type="ECO:0000313" key="4">
    <source>
        <dbReference type="Proteomes" id="UP000245938"/>
    </source>
</evidence>
<feature type="domain" description="N-acetyltransferase" evidence="1">
    <location>
        <begin position="1"/>
        <end position="91"/>
    </location>
</feature>
<dbReference type="PANTHER" id="PTHR31435">
    <property type="entry name" value="PROTEIN NATD1"/>
    <property type="match status" value="1"/>
</dbReference>
<keyword evidence="3" id="KW-0808">Transferase</keyword>
<dbReference type="EMBL" id="QFVR01000001">
    <property type="protein sequence ID" value="PWI26722.1"/>
    <property type="molecule type" value="Genomic_DNA"/>
</dbReference>
<evidence type="ECO:0000259" key="2">
    <source>
        <dbReference type="PROSITE" id="PS51729"/>
    </source>
</evidence>